<dbReference type="Pfam" id="PF00085">
    <property type="entry name" value="Thioredoxin"/>
    <property type="match status" value="1"/>
</dbReference>
<feature type="domain" description="Nucleoside diphosphate kinase-like" evidence="5">
    <location>
        <begin position="263"/>
        <end position="407"/>
    </location>
</feature>
<dbReference type="AlphaFoldDB" id="A0ABD0WZC3"/>
<reference evidence="6 7" key="1">
    <citation type="submission" date="2024-06" db="EMBL/GenBank/DDBJ databases">
        <authorList>
            <person name="Pan Q."/>
            <person name="Wen M."/>
            <person name="Jouanno E."/>
            <person name="Zahm M."/>
            <person name="Klopp C."/>
            <person name="Cabau C."/>
            <person name="Louis A."/>
            <person name="Berthelot C."/>
            <person name="Parey E."/>
            <person name="Roest Crollius H."/>
            <person name="Montfort J."/>
            <person name="Robinson-Rechavi M."/>
            <person name="Bouchez O."/>
            <person name="Lampietro C."/>
            <person name="Lopez Roques C."/>
            <person name="Donnadieu C."/>
            <person name="Postlethwait J."/>
            <person name="Bobe J."/>
            <person name="Verreycken H."/>
            <person name="Guiguen Y."/>
        </authorList>
    </citation>
    <scope>NUCLEOTIDE SEQUENCE [LARGE SCALE GENOMIC DNA]</scope>
    <source>
        <strain evidence="6">Up_M1</strain>
        <tissue evidence="6">Testis</tissue>
    </source>
</reference>
<gene>
    <name evidence="6" type="ORF">UPYG_G00160450</name>
</gene>
<dbReference type="EMBL" id="JAGEUA010000004">
    <property type="protein sequence ID" value="KAL0985683.1"/>
    <property type="molecule type" value="Genomic_DNA"/>
</dbReference>
<dbReference type="InterPro" id="IPR034907">
    <property type="entry name" value="NDK-like_dom"/>
</dbReference>
<evidence type="ECO:0000259" key="5">
    <source>
        <dbReference type="SMART" id="SM00562"/>
    </source>
</evidence>
<organism evidence="6 7">
    <name type="scientific">Umbra pygmaea</name>
    <name type="common">Eastern mudminnow</name>
    <dbReference type="NCBI Taxonomy" id="75934"/>
    <lineage>
        <taxon>Eukaryota</taxon>
        <taxon>Metazoa</taxon>
        <taxon>Chordata</taxon>
        <taxon>Craniata</taxon>
        <taxon>Vertebrata</taxon>
        <taxon>Euteleostomi</taxon>
        <taxon>Actinopterygii</taxon>
        <taxon>Neopterygii</taxon>
        <taxon>Teleostei</taxon>
        <taxon>Protacanthopterygii</taxon>
        <taxon>Esociformes</taxon>
        <taxon>Umbridae</taxon>
        <taxon>Umbra</taxon>
    </lineage>
</organism>
<feature type="compositionally biased region" description="Polar residues" evidence="4">
    <location>
        <begin position="669"/>
        <end position="680"/>
    </location>
</feature>
<feature type="region of interest" description="Disordered" evidence="4">
    <location>
        <begin position="638"/>
        <end position="686"/>
    </location>
</feature>
<dbReference type="Gene3D" id="3.40.30.10">
    <property type="entry name" value="Glutaredoxin"/>
    <property type="match status" value="1"/>
</dbReference>
<proteinExistence type="inferred from homology"/>
<dbReference type="SUPFAM" id="SSF52833">
    <property type="entry name" value="Thioredoxin-like"/>
    <property type="match status" value="1"/>
</dbReference>
<dbReference type="PRINTS" id="PR01243">
    <property type="entry name" value="NUCDPKINASE"/>
</dbReference>
<evidence type="ECO:0000256" key="4">
    <source>
        <dbReference type="SAM" id="MobiDB-lite"/>
    </source>
</evidence>
<dbReference type="InterPro" id="IPR017937">
    <property type="entry name" value="Thioredoxin_CS"/>
</dbReference>
<dbReference type="InterPro" id="IPR001564">
    <property type="entry name" value="Nucleoside_diP_kinase"/>
</dbReference>
<dbReference type="PANTHER" id="PTHR46135:SF5">
    <property type="entry name" value="THIOREDOXIN DOMAIN-CONTAINING PROTEIN 6 ISOFORM X1"/>
    <property type="match status" value="1"/>
</dbReference>
<dbReference type="SMART" id="SM00562">
    <property type="entry name" value="NDK"/>
    <property type="match status" value="3"/>
</dbReference>
<dbReference type="CDD" id="cd02948">
    <property type="entry name" value="TRX_NDPK"/>
    <property type="match status" value="1"/>
</dbReference>
<name>A0ABD0WZC3_UMBPY</name>
<evidence type="ECO:0000256" key="3">
    <source>
        <dbReference type="RuleBase" id="RU004011"/>
    </source>
</evidence>
<dbReference type="PROSITE" id="PS51374">
    <property type="entry name" value="NDPK_LIKE"/>
    <property type="match status" value="3"/>
</dbReference>
<dbReference type="PANTHER" id="PTHR46135">
    <property type="entry name" value="NME/NM23 FAMILY MEMBER 8"/>
    <property type="match status" value="1"/>
</dbReference>
<dbReference type="InterPro" id="IPR013766">
    <property type="entry name" value="Thioredoxin_domain"/>
</dbReference>
<dbReference type="InterPro" id="IPR036249">
    <property type="entry name" value="Thioredoxin-like_sf"/>
</dbReference>
<evidence type="ECO:0000313" key="7">
    <source>
        <dbReference type="Proteomes" id="UP001557470"/>
    </source>
</evidence>
<feature type="compositionally biased region" description="Acidic residues" evidence="4">
    <location>
        <begin position="609"/>
        <end position="624"/>
    </location>
</feature>
<comment type="similarity">
    <text evidence="1 2 3">Belongs to the NDK family.</text>
</comment>
<dbReference type="Pfam" id="PF00334">
    <property type="entry name" value="NDK"/>
    <property type="match status" value="2"/>
</dbReference>
<keyword evidence="7" id="KW-1185">Reference proteome</keyword>
<dbReference type="PROSITE" id="PS00194">
    <property type="entry name" value="THIOREDOXIN_1"/>
    <property type="match status" value="1"/>
</dbReference>
<feature type="compositionally biased region" description="Polar residues" evidence="4">
    <location>
        <begin position="550"/>
        <end position="566"/>
    </location>
</feature>
<feature type="region of interest" description="Disordered" evidence="4">
    <location>
        <begin position="549"/>
        <end position="624"/>
    </location>
</feature>
<dbReference type="Gene3D" id="3.30.70.141">
    <property type="entry name" value="Nucleoside diphosphate kinase-like domain"/>
    <property type="match status" value="3"/>
</dbReference>
<comment type="caution">
    <text evidence="2">Lacks conserved residue(s) required for the propagation of feature annotation.</text>
</comment>
<feature type="compositionally biased region" description="Polar residues" evidence="4">
    <location>
        <begin position="576"/>
        <end position="591"/>
    </location>
</feature>
<feature type="domain" description="Nucleoside diphosphate kinase-like" evidence="5">
    <location>
        <begin position="408"/>
        <end position="547"/>
    </location>
</feature>
<evidence type="ECO:0000313" key="6">
    <source>
        <dbReference type="EMBL" id="KAL0985683.1"/>
    </source>
</evidence>
<accession>A0ABD0WZC3</accession>
<comment type="caution">
    <text evidence="6">The sequence shown here is derived from an EMBL/GenBank/DDBJ whole genome shotgun (WGS) entry which is preliminary data.</text>
</comment>
<feature type="domain" description="Nucleoside diphosphate kinase-like" evidence="5">
    <location>
        <begin position="135"/>
        <end position="252"/>
    </location>
</feature>
<dbReference type="InterPro" id="IPR036850">
    <property type="entry name" value="NDK-like_dom_sf"/>
</dbReference>
<dbReference type="InterPro" id="IPR051766">
    <property type="entry name" value="TXND_domain-containing"/>
</dbReference>
<feature type="compositionally biased region" description="Basic and acidic residues" evidence="4">
    <location>
        <begin position="593"/>
        <end position="608"/>
    </location>
</feature>
<sequence length="686" mass="77086">MAGKKKEANLQISVTNQEQWDEMLAIKGLTVVDVYQQWCGPCQAVVSLLRKIKNELGDDLLHFATAEADSIDALERYRGKCEPTFLFFSGGEMVSVLRGANAPVLQKMVLEELVREKIVLEQGGARQVVKDEGLMDDEEKEEVIEQDQSDKDIIVLIDLYSQACFEDLVQFMSSGPSLVLVVAQGEGSGNVVPAWRDFIGPADVEEARREKPESLRAQYGSEKLFNALHGSDDSQQASRELVFFFPSFRTSSQAQQHEEDGHVERTLALIRPDLARERKDEILCCIHEAGFIVSLQREIIMSEDQVRQFYRQHTDQDYFPALLHNMTSDPVLALVLTRQGAVDKWRDLLGPEDVIKAREECPDCLRAQFAVSREGSEEHVKPQRQLSQLHGSASKEEAEKEINFFFPKEQTLAVIKPDAMEEHKEEILGEICASGFSITQLKETVLSRDVAEKFYIHHRDKPFYIQLVDFMCRGPCMLLVLTKENAVEDWRSLMGPSDPQLAQQTMPTSLRARFASDILHNALHGSSNQEQAQEKIQLLFGDITSHKDLTSNSELDPTLPGKQNKSFADLEPSEISGRTSAEMTDHVNQTHPEFIERNPEDSERHSDDLEKDEEVSEGIPEDSECLVVVEQATATYPGVAESAAPTPEKMERTYSTSVRSTTGEEDLTPGSSLICPQTTETLDHQS</sequence>
<evidence type="ECO:0000256" key="1">
    <source>
        <dbReference type="ARBA" id="ARBA00008142"/>
    </source>
</evidence>
<evidence type="ECO:0000256" key="2">
    <source>
        <dbReference type="PROSITE-ProRule" id="PRU00706"/>
    </source>
</evidence>
<dbReference type="Proteomes" id="UP001557470">
    <property type="component" value="Unassembled WGS sequence"/>
</dbReference>
<dbReference type="SUPFAM" id="SSF54919">
    <property type="entry name" value="Nucleoside diphosphate kinase, NDK"/>
    <property type="match status" value="3"/>
</dbReference>
<protein>
    <recommendedName>
        <fullName evidence="5">Nucleoside diphosphate kinase-like domain-containing protein</fullName>
    </recommendedName>
</protein>
<dbReference type="CDD" id="cd04416">
    <property type="entry name" value="NDPk_TX"/>
    <property type="match status" value="2"/>
</dbReference>